<gene>
    <name evidence="1" type="ORF">LSCM1_05618</name>
</gene>
<protein>
    <submittedName>
        <fullName evidence="1">Uncharacterized protein</fullName>
    </submittedName>
</protein>
<dbReference type="KEGG" id="lmat:92515578"/>
<evidence type="ECO:0000313" key="2">
    <source>
        <dbReference type="Proteomes" id="UP000673552"/>
    </source>
</evidence>
<dbReference type="AlphaFoldDB" id="A0A836KN64"/>
<accession>A0A836KN64</accession>
<organism evidence="1 2">
    <name type="scientific">Leishmania martiniquensis</name>
    <dbReference type="NCBI Taxonomy" id="1580590"/>
    <lineage>
        <taxon>Eukaryota</taxon>
        <taxon>Discoba</taxon>
        <taxon>Euglenozoa</taxon>
        <taxon>Kinetoplastea</taxon>
        <taxon>Metakinetoplastina</taxon>
        <taxon>Trypanosomatida</taxon>
        <taxon>Trypanosomatidae</taxon>
        <taxon>Leishmaniinae</taxon>
        <taxon>Leishmania</taxon>
    </lineage>
</organism>
<dbReference type="Proteomes" id="UP000673552">
    <property type="component" value="Chromosome 17"/>
</dbReference>
<dbReference type="EMBL" id="JAFEUZ010000017">
    <property type="protein sequence ID" value="KAG5481594.1"/>
    <property type="molecule type" value="Genomic_DNA"/>
</dbReference>
<dbReference type="OrthoDB" id="276072at2759"/>
<proteinExistence type="predicted"/>
<comment type="caution">
    <text evidence="1">The sequence shown here is derived from an EMBL/GenBank/DDBJ whole genome shotgun (WGS) entry which is preliminary data.</text>
</comment>
<reference evidence="1 2" key="1">
    <citation type="submission" date="2021-03" db="EMBL/GenBank/DDBJ databases">
        <title>Leishmania (Mundinia) martiniquensis Genome sequencing and assembly.</title>
        <authorList>
            <person name="Almutairi H."/>
            <person name="Gatherer D."/>
        </authorList>
    </citation>
    <scope>NUCLEOTIDE SEQUENCE [LARGE SCALE GENOMIC DNA]</scope>
    <source>
        <strain evidence="1">LSCM1</strain>
    </source>
</reference>
<keyword evidence="2" id="KW-1185">Reference proteome</keyword>
<dbReference type="GeneID" id="92515578"/>
<name>A0A836KN64_9TRYP</name>
<evidence type="ECO:0000313" key="1">
    <source>
        <dbReference type="EMBL" id="KAG5481594.1"/>
    </source>
</evidence>
<sequence>MSAQAFFDFSSSALSPKYVGLSPFHAPKESRLDTSPPRALSCMYEYTMCMKRALNTRIIGFAEPTLQQCVDEFARNLRATALIQDAEATAALLRQRRGAVDPGKLPWTPRPEYLAWLRAKGRLDETTPS</sequence>
<dbReference type="RefSeq" id="XP_067179701.1">
    <property type="nucleotide sequence ID" value="XM_067323066.1"/>
</dbReference>